<keyword evidence="2 4" id="KW-0547">Nucleotide-binding</keyword>
<dbReference type="Proteomes" id="UP000239297">
    <property type="component" value="Unassembled WGS sequence"/>
</dbReference>
<protein>
    <recommendedName>
        <fullName evidence="5">5-formyltetrahydrofolate cyclo-ligase</fullName>
        <ecNumber evidence="5">6.3.3.2</ecNumber>
    </recommendedName>
</protein>
<dbReference type="GO" id="GO:0005524">
    <property type="term" value="F:ATP binding"/>
    <property type="evidence" value="ECO:0007669"/>
    <property type="project" value="UniProtKB-KW"/>
</dbReference>
<name>A0A2S5J268_9MICC</name>
<feature type="binding site" evidence="4">
    <location>
        <begin position="18"/>
        <end position="22"/>
    </location>
    <ligand>
        <name>ATP</name>
        <dbReference type="ChEBI" id="CHEBI:30616"/>
    </ligand>
</feature>
<accession>A0A2S5J268</accession>
<keyword evidence="8" id="KW-1185">Reference proteome</keyword>
<feature type="region of interest" description="Disordered" evidence="6">
    <location>
        <begin position="1"/>
        <end position="20"/>
    </location>
</feature>
<dbReference type="InterPro" id="IPR002698">
    <property type="entry name" value="FTHF_cligase"/>
</dbReference>
<dbReference type="RefSeq" id="WP_104120192.1">
    <property type="nucleotide sequence ID" value="NZ_PRKW01000001.1"/>
</dbReference>
<dbReference type="PANTHER" id="PTHR23407:SF1">
    <property type="entry name" value="5-FORMYLTETRAHYDROFOLATE CYCLO-LIGASE"/>
    <property type="match status" value="1"/>
</dbReference>
<dbReference type="GO" id="GO:0035999">
    <property type="term" value="P:tetrahydrofolate interconversion"/>
    <property type="evidence" value="ECO:0007669"/>
    <property type="project" value="TreeGrafter"/>
</dbReference>
<dbReference type="InterPro" id="IPR024185">
    <property type="entry name" value="FTHF_cligase-like_sf"/>
</dbReference>
<evidence type="ECO:0000256" key="4">
    <source>
        <dbReference type="PIRSR" id="PIRSR006806-1"/>
    </source>
</evidence>
<evidence type="ECO:0000256" key="2">
    <source>
        <dbReference type="ARBA" id="ARBA00022741"/>
    </source>
</evidence>
<reference evidence="7 8" key="1">
    <citation type="journal article" date="2014" name="Int. J. Syst. Evol. Microbiol.">
        <title>Arthrobacter pityocampae sp. nov., isolated from Thaumetopoea pityocampa (Lep., Thaumetopoeidae).</title>
        <authorList>
            <person name="Ince I.A."/>
            <person name="Demirbag Z."/>
            <person name="Kati H."/>
        </authorList>
    </citation>
    <scope>NUCLEOTIDE SEQUENCE [LARGE SCALE GENOMIC DNA]</scope>
    <source>
        <strain evidence="7 8">Tp2</strain>
    </source>
</reference>
<keyword evidence="5" id="KW-0479">Metal-binding</keyword>
<feature type="binding site" evidence="4">
    <location>
        <begin position="156"/>
        <end position="164"/>
    </location>
    <ligand>
        <name>ATP</name>
        <dbReference type="ChEBI" id="CHEBI:30616"/>
    </ligand>
</feature>
<dbReference type="InterPro" id="IPR037171">
    <property type="entry name" value="NagB/RpiA_transferase-like"/>
</dbReference>
<dbReference type="EC" id="6.3.3.2" evidence="5"/>
<comment type="cofactor">
    <cofactor evidence="5">
        <name>Mg(2+)</name>
        <dbReference type="ChEBI" id="CHEBI:18420"/>
    </cofactor>
</comment>
<organism evidence="7 8">
    <name type="scientific">Arthrobacter pityocampae</name>
    <dbReference type="NCBI Taxonomy" id="547334"/>
    <lineage>
        <taxon>Bacteria</taxon>
        <taxon>Bacillati</taxon>
        <taxon>Actinomycetota</taxon>
        <taxon>Actinomycetes</taxon>
        <taxon>Micrococcales</taxon>
        <taxon>Micrococcaceae</taxon>
        <taxon>Arthrobacter</taxon>
    </lineage>
</organism>
<keyword evidence="7" id="KW-0436">Ligase</keyword>
<gene>
    <name evidence="7" type="ORF">C4K88_03455</name>
</gene>
<evidence type="ECO:0000313" key="8">
    <source>
        <dbReference type="Proteomes" id="UP000239297"/>
    </source>
</evidence>
<evidence type="ECO:0000256" key="5">
    <source>
        <dbReference type="RuleBase" id="RU361279"/>
    </source>
</evidence>
<keyword evidence="5" id="KW-0460">Magnesium</keyword>
<dbReference type="GO" id="GO:0009396">
    <property type="term" value="P:folic acid-containing compound biosynthetic process"/>
    <property type="evidence" value="ECO:0007669"/>
    <property type="project" value="TreeGrafter"/>
</dbReference>
<dbReference type="GO" id="GO:0030272">
    <property type="term" value="F:5-formyltetrahydrofolate cyclo-ligase activity"/>
    <property type="evidence" value="ECO:0007669"/>
    <property type="project" value="UniProtKB-EC"/>
</dbReference>
<comment type="similarity">
    <text evidence="1 5">Belongs to the 5-formyltetrahydrofolate cyclo-ligase family.</text>
</comment>
<dbReference type="EMBL" id="PRKW01000001">
    <property type="protein sequence ID" value="PPB50929.1"/>
    <property type="molecule type" value="Genomic_DNA"/>
</dbReference>
<feature type="binding site" evidence="4">
    <location>
        <position position="72"/>
    </location>
    <ligand>
        <name>substrate</name>
    </ligand>
</feature>
<sequence length="224" mass="23616">MSPSPRASKPPAEVGADKARLRRSLRQARAALAPADRQDQSAALARAVTDHLGRTAVLPADTAPRPTIAAYLGVDPEPDTAPLLEELHRLGYGVAVPVCEPGYQLSWTAWAPGVPLQRSVRAPVLEPTGPRLAFEDLPDVALILVPALAVDRAGHRIGQGGGYYDRFLARHPLGHADAVPRLGVVYRSELLPAGDVPTEPCDQPLPGVFTADGLLEVGSLGPPV</sequence>
<dbReference type="AlphaFoldDB" id="A0A2S5J268"/>
<comment type="caution">
    <text evidence="7">The sequence shown here is derived from an EMBL/GenBank/DDBJ whole genome shotgun (WGS) entry which is preliminary data.</text>
</comment>
<dbReference type="Gene3D" id="3.40.50.10420">
    <property type="entry name" value="NagB/RpiA/CoA transferase-like"/>
    <property type="match status" value="1"/>
</dbReference>
<feature type="binding site" evidence="4">
    <location>
        <position position="77"/>
    </location>
    <ligand>
        <name>substrate</name>
    </ligand>
</feature>
<dbReference type="PIRSF" id="PIRSF006806">
    <property type="entry name" value="FTHF_cligase"/>
    <property type="match status" value="1"/>
</dbReference>
<comment type="catalytic activity">
    <reaction evidence="5">
        <text>(6S)-5-formyl-5,6,7,8-tetrahydrofolate + ATP = (6R)-5,10-methenyltetrahydrofolate + ADP + phosphate</text>
        <dbReference type="Rhea" id="RHEA:10488"/>
        <dbReference type="ChEBI" id="CHEBI:30616"/>
        <dbReference type="ChEBI" id="CHEBI:43474"/>
        <dbReference type="ChEBI" id="CHEBI:57455"/>
        <dbReference type="ChEBI" id="CHEBI:57457"/>
        <dbReference type="ChEBI" id="CHEBI:456216"/>
        <dbReference type="EC" id="6.3.3.2"/>
    </reaction>
</comment>
<evidence type="ECO:0000256" key="3">
    <source>
        <dbReference type="ARBA" id="ARBA00022840"/>
    </source>
</evidence>
<dbReference type="OrthoDB" id="3242798at2"/>
<keyword evidence="3 4" id="KW-0067">ATP-binding</keyword>
<dbReference type="Pfam" id="PF01812">
    <property type="entry name" value="5-FTHF_cyc-lig"/>
    <property type="match status" value="1"/>
</dbReference>
<dbReference type="NCBIfam" id="TIGR02727">
    <property type="entry name" value="MTHFS_bact"/>
    <property type="match status" value="1"/>
</dbReference>
<dbReference type="SUPFAM" id="SSF100950">
    <property type="entry name" value="NagB/RpiA/CoA transferase-like"/>
    <property type="match status" value="1"/>
</dbReference>
<evidence type="ECO:0000256" key="1">
    <source>
        <dbReference type="ARBA" id="ARBA00010638"/>
    </source>
</evidence>
<proteinExistence type="inferred from homology"/>
<dbReference type="PANTHER" id="PTHR23407">
    <property type="entry name" value="ATPASE INHIBITOR/5-FORMYLTETRAHYDROFOLATE CYCLO-LIGASE"/>
    <property type="match status" value="1"/>
</dbReference>
<dbReference type="GO" id="GO:0046872">
    <property type="term" value="F:metal ion binding"/>
    <property type="evidence" value="ECO:0007669"/>
    <property type="project" value="UniProtKB-KW"/>
</dbReference>
<evidence type="ECO:0000256" key="6">
    <source>
        <dbReference type="SAM" id="MobiDB-lite"/>
    </source>
</evidence>
<evidence type="ECO:0000313" key="7">
    <source>
        <dbReference type="EMBL" id="PPB50929.1"/>
    </source>
</evidence>